<protein>
    <submittedName>
        <fullName evidence="1">SAM-dependent methyltransferase/GNAT superfamily N-acetyltransferase</fullName>
    </submittedName>
</protein>
<accession>A0ACC5T4Z2</accession>
<keyword evidence="1" id="KW-0489">Methyltransferase</keyword>
<name>A0ACC5T4Z2_ENSAD</name>
<reference evidence="1" key="1">
    <citation type="submission" date="2021-03" db="EMBL/GenBank/DDBJ databases">
        <title>Genomic Encyclopedia of Type Strains, Phase IV (KMG-IV): sequencing the most valuable type-strain genomes for metagenomic binning, comparative biology and taxonomic classification.</title>
        <authorList>
            <person name="Goeker M."/>
        </authorList>
    </citation>
    <scope>NUCLEOTIDE SEQUENCE</scope>
    <source>
        <strain evidence="1">DSM 18131</strain>
    </source>
</reference>
<keyword evidence="2" id="KW-1185">Reference proteome</keyword>
<gene>
    <name evidence="1" type="ORF">J2Z19_005935</name>
</gene>
<comment type="caution">
    <text evidence="1">The sequence shown here is derived from an EMBL/GenBank/DDBJ whole genome shotgun (WGS) entry which is preliminary data.</text>
</comment>
<keyword evidence="1" id="KW-0808">Transferase</keyword>
<organism evidence="1 2">
    <name type="scientific">Ensifer adhaerens</name>
    <name type="common">Sinorhizobium morelense</name>
    <dbReference type="NCBI Taxonomy" id="106592"/>
    <lineage>
        <taxon>Bacteria</taxon>
        <taxon>Pseudomonadati</taxon>
        <taxon>Pseudomonadota</taxon>
        <taxon>Alphaproteobacteria</taxon>
        <taxon>Hyphomicrobiales</taxon>
        <taxon>Rhizobiaceae</taxon>
        <taxon>Sinorhizobium/Ensifer group</taxon>
        <taxon>Ensifer</taxon>
    </lineage>
</organism>
<dbReference type="EMBL" id="JAGGJR010000015">
    <property type="protein sequence ID" value="MBP1876186.1"/>
    <property type="molecule type" value="Genomic_DNA"/>
</dbReference>
<evidence type="ECO:0000313" key="2">
    <source>
        <dbReference type="Proteomes" id="UP000823773"/>
    </source>
</evidence>
<dbReference type="Proteomes" id="UP000823773">
    <property type="component" value="Unassembled WGS sequence"/>
</dbReference>
<evidence type="ECO:0000313" key="1">
    <source>
        <dbReference type="EMBL" id="MBP1876186.1"/>
    </source>
</evidence>
<proteinExistence type="predicted"/>
<sequence>MQNDLHEANRLSWNAATAAHNSHKGDQGAFFRNGGSTLYPEEIELLGDLAGLDLLHLQCNSGQDSLSLARLGANVTGVDISDEAIAFATRLSSESGIAATFERADLFHWFEGARARGAVFDRVFASYGTICWLSDLGPWARGIASVLKPGGRFAFIEFHPFAMVFDETWTPRYDYAPREPISEAGVGDYVAASGTGLAPDGYEQGVVDFRNPHPSFEFNWGIADVVQALINAGLKVECLKEYPYANGWVGFEAMRDSGGGRMLPPETMPSVPLMYAIAAAKPDATTQVSAGKRSEANIRPYRAEDRDRLVDIWLSASRVGHPFLGEERLLAQLGMVRDTYLPMADNWVAEVDGRPAGFIGLIDRFIGGLFVDPEIHGAGIGRGLIEHAAARLGHLDVGVYADNASAVEFYRRRGFVETSRQETDDEGLPFAVIHMARPS</sequence>